<protein>
    <submittedName>
        <fullName evidence="3">Uncharacterized protein</fullName>
    </submittedName>
</protein>
<accession>A0A1T4K783</accession>
<name>A0A1T4K783_9FIRM</name>
<feature type="compositionally biased region" description="Polar residues" evidence="1">
    <location>
        <begin position="47"/>
        <end position="68"/>
    </location>
</feature>
<feature type="region of interest" description="Disordered" evidence="1">
    <location>
        <begin position="43"/>
        <end position="68"/>
    </location>
</feature>
<keyword evidence="2" id="KW-1133">Transmembrane helix</keyword>
<evidence type="ECO:0000256" key="2">
    <source>
        <dbReference type="SAM" id="Phobius"/>
    </source>
</evidence>
<keyword evidence="4" id="KW-1185">Reference proteome</keyword>
<reference evidence="3 4" key="1">
    <citation type="submission" date="2017-02" db="EMBL/GenBank/DDBJ databases">
        <authorList>
            <person name="Peterson S.W."/>
        </authorList>
    </citation>
    <scope>NUCLEOTIDE SEQUENCE [LARGE SCALE GENOMIC DNA]</scope>
    <source>
        <strain evidence="3 4">DSM 15102</strain>
    </source>
</reference>
<evidence type="ECO:0000256" key="1">
    <source>
        <dbReference type="SAM" id="MobiDB-lite"/>
    </source>
</evidence>
<keyword evidence="2" id="KW-0812">Transmembrane</keyword>
<gene>
    <name evidence="3" type="ORF">SAMN02745973_00394</name>
</gene>
<keyword evidence="2" id="KW-0472">Membrane</keyword>
<evidence type="ECO:0000313" key="3">
    <source>
        <dbReference type="EMBL" id="SJZ38318.1"/>
    </source>
</evidence>
<dbReference type="EMBL" id="FUWV01000001">
    <property type="protein sequence ID" value="SJZ38318.1"/>
    <property type="molecule type" value="Genomic_DNA"/>
</dbReference>
<dbReference type="AlphaFoldDB" id="A0A1T4K783"/>
<sequence length="68" mass="7944">MFSVWGDIWYITYLKTIGFALLGLTLMVILSRIWDKYQNKKKAPGLLQQSKRGTNESIHSYYNTKGEK</sequence>
<organism evidence="3 4">
    <name type="scientific">Garciella nitratireducens DSM 15102</name>
    <dbReference type="NCBI Taxonomy" id="1121911"/>
    <lineage>
        <taxon>Bacteria</taxon>
        <taxon>Bacillati</taxon>
        <taxon>Bacillota</taxon>
        <taxon>Clostridia</taxon>
        <taxon>Eubacteriales</taxon>
        <taxon>Eubacteriaceae</taxon>
        <taxon>Garciella</taxon>
    </lineage>
</organism>
<dbReference type="Proteomes" id="UP000196365">
    <property type="component" value="Unassembled WGS sequence"/>
</dbReference>
<evidence type="ECO:0000313" key="4">
    <source>
        <dbReference type="Proteomes" id="UP000196365"/>
    </source>
</evidence>
<proteinExistence type="predicted"/>
<feature type="transmembrane region" description="Helical" evidence="2">
    <location>
        <begin position="12"/>
        <end position="34"/>
    </location>
</feature>
<dbReference type="RefSeq" id="WP_087677831.1">
    <property type="nucleotide sequence ID" value="NZ_FUWV01000001.1"/>
</dbReference>